<dbReference type="OrthoDB" id="2043141at2"/>
<evidence type="ECO:0000256" key="1">
    <source>
        <dbReference type="ARBA" id="ARBA00004328"/>
    </source>
</evidence>
<dbReference type="AlphaFoldDB" id="A0A7X2LX33"/>
<name>A0A7X2LX33_9BACI</name>
<dbReference type="Proteomes" id="UP000448867">
    <property type="component" value="Unassembled WGS sequence"/>
</dbReference>
<gene>
    <name evidence="3" type="ORF">GJU40_01550</name>
</gene>
<evidence type="ECO:0000259" key="2">
    <source>
        <dbReference type="Pfam" id="PF05065"/>
    </source>
</evidence>
<sequence length="380" mass="41323">MTIRFNKSEEFKKAKAALAKAMTEGTEAEQQSEFVNYLDVLQSEVTAEVAKQVNVEMMDRSILQNRGQNVLTSEETKFFQNAIDKKGFDEDSILPVTTQDRIFEDLVAEHPLLNALGLVDMGAVTRIITSDPEGAAVWGPLFGDIKGQLGATFGEEEITQLKLTAFAVVPNDMLELGPVWVERYVRTIAVEAISVGLERGFVLGGGAAKHEPVGLTKDVRPDGAVVDKAPSGVLTFEPGRTTVTELKNVVKGLSKNAKGKVRRVAGRIVAVVNPFDHFDIVAASTTQNSNGVYTSNLPFNPQIVESEFVTEGTVIFFIRGEYLAVTAGGYKLKKFDQTLAIEDATLYTIKQFANGKPRDNNSSVVYTLNIEDGVSGVPEV</sequence>
<reference evidence="3 4" key="1">
    <citation type="submission" date="2019-11" db="EMBL/GenBank/DDBJ databases">
        <title>Bacillus lacus genome.</title>
        <authorList>
            <person name="Allen C.J."/>
            <person name="Newman J.D."/>
        </authorList>
    </citation>
    <scope>NUCLEOTIDE SEQUENCE [LARGE SCALE GENOMIC DNA]</scope>
    <source>
        <strain evidence="3 4">KCTC 33946</strain>
    </source>
</reference>
<dbReference type="RefSeq" id="WP_154305987.1">
    <property type="nucleotide sequence ID" value="NZ_WKKI01000002.1"/>
</dbReference>
<proteinExistence type="predicted"/>
<evidence type="ECO:0000313" key="4">
    <source>
        <dbReference type="Proteomes" id="UP000448867"/>
    </source>
</evidence>
<dbReference type="InterPro" id="IPR024455">
    <property type="entry name" value="Phage_capsid"/>
</dbReference>
<dbReference type="InterPro" id="IPR054612">
    <property type="entry name" value="Phage_capsid-like_C"/>
</dbReference>
<keyword evidence="4" id="KW-1185">Reference proteome</keyword>
<evidence type="ECO:0000313" key="3">
    <source>
        <dbReference type="EMBL" id="MRX70851.1"/>
    </source>
</evidence>
<comment type="subcellular location">
    <subcellularLocation>
        <location evidence="1">Virion</location>
    </subcellularLocation>
</comment>
<protein>
    <submittedName>
        <fullName evidence="3">Phage major capsid protein</fullName>
    </submittedName>
</protein>
<accession>A0A7X2LX33</accession>
<dbReference type="Pfam" id="PF05065">
    <property type="entry name" value="Phage_capsid"/>
    <property type="match status" value="1"/>
</dbReference>
<dbReference type="SUPFAM" id="SSF56563">
    <property type="entry name" value="Major capsid protein gp5"/>
    <property type="match status" value="1"/>
</dbReference>
<dbReference type="NCBIfam" id="TIGR01554">
    <property type="entry name" value="major_cap_HK97"/>
    <property type="match status" value="1"/>
</dbReference>
<feature type="domain" description="Phage capsid-like C-terminal" evidence="2">
    <location>
        <begin position="94"/>
        <end position="366"/>
    </location>
</feature>
<organism evidence="3 4">
    <name type="scientific">Metabacillus lacus</name>
    <dbReference type="NCBI Taxonomy" id="1983721"/>
    <lineage>
        <taxon>Bacteria</taxon>
        <taxon>Bacillati</taxon>
        <taxon>Bacillota</taxon>
        <taxon>Bacilli</taxon>
        <taxon>Bacillales</taxon>
        <taxon>Bacillaceae</taxon>
        <taxon>Metabacillus</taxon>
    </lineage>
</organism>
<comment type="caution">
    <text evidence="3">The sequence shown here is derived from an EMBL/GenBank/DDBJ whole genome shotgun (WGS) entry which is preliminary data.</text>
</comment>
<dbReference type="EMBL" id="WKKI01000002">
    <property type="protein sequence ID" value="MRX70851.1"/>
    <property type="molecule type" value="Genomic_DNA"/>
</dbReference>